<dbReference type="SUPFAM" id="SSF52374">
    <property type="entry name" value="Nucleotidylyl transferase"/>
    <property type="match status" value="1"/>
</dbReference>
<dbReference type="InterPro" id="IPR027417">
    <property type="entry name" value="P-loop_NTPase"/>
</dbReference>
<reference evidence="2" key="1">
    <citation type="journal article" date="2014" name="Int. J. Syst. Evol. Microbiol.">
        <title>Complete genome sequence of Corynebacterium casei LMG S-19264T (=DSM 44701T), isolated from a smear-ripened cheese.</title>
        <authorList>
            <consortium name="US DOE Joint Genome Institute (JGI-PGF)"/>
            <person name="Walter F."/>
            <person name="Albersmeier A."/>
            <person name="Kalinowski J."/>
            <person name="Ruckert C."/>
        </authorList>
    </citation>
    <scope>NUCLEOTIDE SEQUENCE</scope>
    <source>
        <strain evidence="2">JCM 19831</strain>
    </source>
</reference>
<feature type="domain" description="NadR/Ttd14 AAA" evidence="1">
    <location>
        <begin position="192"/>
        <end position="343"/>
    </location>
</feature>
<sequence length="356" mass="39281">MTIAQPPTAWYGSSFVYYDDPPTAEELDAAAAQAKESRLAAFSPEQFGPPPGGGDAAAVVLGRFLPVHDGHRYLIEIARAHAANVWVFVRAGADDPVPLAVRQEWLAELFPGVSVAAIEDGAPWTERILAHVRPDYLVAGEAYEPGFVQRLGARLVTVDRQAVPVSGTRVRADPWGWERYLPPPVRAWYARRVRIVGAECTGKTTLAKRLAEHYATVWVPEAARTAGGPDLAASAVTRVAHLQRTTEDRLARRASRVLFCDTGLLPVRLWSERLFGASPEWLREAAEQETADLYLFASAELPFTGHSAYDRPAERFDYSVATERELQRLGRRYVRLTGSHDERFARAVEAVDAVLG</sequence>
<comment type="caution">
    <text evidence="2">The sequence shown here is derived from an EMBL/GenBank/DDBJ whole genome shotgun (WGS) entry which is preliminary data.</text>
</comment>
<dbReference type="PANTHER" id="PTHR37512:SF1">
    <property type="entry name" value="NADR_TTD14 AAA DOMAIN-CONTAINING PROTEIN"/>
    <property type="match status" value="1"/>
</dbReference>
<dbReference type="Proteomes" id="UP000642070">
    <property type="component" value="Unassembled WGS sequence"/>
</dbReference>
<evidence type="ECO:0000313" key="2">
    <source>
        <dbReference type="EMBL" id="GGM29517.1"/>
    </source>
</evidence>
<dbReference type="Pfam" id="PF13521">
    <property type="entry name" value="AAA_28"/>
    <property type="match status" value="1"/>
</dbReference>
<dbReference type="SUPFAM" id="SSF52540">
    <property type="entry name" value="P-loop containing nucleoside triphosphate hydrolases"/>
    <property type="match status" value="1"/>
</dbReference>
<accession>A0A917WT28</accession>
<dbReference type="InterPro" id="IPR052735">
    <property type="entry name" value="NAD_biosynth-regulator"/>
</dbReference>
<dbReference type="PANTHER" id="PTHR37512">
    <property type="entry name" value="TRIFUNCTIONAL NAD BIOSYNTHESIS/REGULATOR PROTEIN NADR"/>
    <property type="match status" value="1"/>
</dbReference>
<dbReference type="InterPro" id="IPR038727">
    <property type="entry name" value="NadR/Ttd14_AAA_dom"/>
</dbReference>
<dbReference type="Gene3D" id="3.40.50.300">
    <property type="entry name" value="P-loop containing nucleotide triphosphate hydrolases"/>
    <property type="match status" value="1"/>
</dbReference>
<protein>
    <submittedName>
        <fullName evidence="2">Transcriptional regulator NadR</fullName>
    </submittedName>
</protein>
<dbReference type="RefSeq" id="WP_190250757.1">
    <property type="nucleotide sequence ID" value="NZ_BMPI01000014.1"/>
</dbReference>
<dbReference type="AlphaFoldDB" id="A0A917WT28"/>
<gene>
    <name evidence="2" type="primary">nadR</name>
    <name evidence="2" type="ORF">GCM10007977_033510</name>
</gene>
<keyword evidence="3" id="KW-1185">Reference proteome</keyword>
<reference evidence="2" key="2">
    <citation type="submission" date="2020-09" db="EMBL/GenBank/DDBJ databases">
        <authorList>
            <person name="Sun Q."/>
            <person name="Ohkuma M."/>
        </authorList>
    </citation>
    <scope>NUCLEOTIDE SEQUENCE</scope>
    <source>
        <strain evidence="2">JCM 19831</strain>
    </source>
</reference>
<dbReference type="EMBL" id="BMPI01000014">
    <property type="protein sequence ID" value="GGM29517.1"/>
    <property type="molecule type" value="Genomic_DNA"/>
</dbReference>
<evidence type="ECO:0000259" key="1">
    <source>
        <dbReference type="Pfam" id="PF13521"/>
    </source>
</evidence>
<proteinExistence type="predicted"/>
<evidence type="ECO:0000313" key="3">
    <source>
        <dbReference type="Proteomes" id="UP000642070"/>
    </source>
</evidence>
<dbReference type="InterPro" id="IPR014729">
    <property type="entry name" value="Rossmann-like_a/b/a_fold"/>
</dbReference>
<name>A0A917WT28_9ACTN</name>
<organism evidence="2 3">
    <name type="scientific">Dactylosporangium sucinum</name>
    <dbReference type="NCBI Taxonomy" id="1424081"/>
    <lineage>
        <taxon>Bacteria</taxon>
        <taxon>Bacillati</taxon>
        <taxon>Actinomycetota</taxon>
        <taxon>Actinomycetes</taxon>
        <taxon>Micromonosporales</taxon>
        <taxon>Micromonosporaceae</taxon>
        <taxon>Dactylosporangium</taxon>
    </lineage>
</organism>
<dbReference type="Gene3D" id="3.40.50.620">
    <property type="entry name" value="HUPs"/>
    <property type="match status" value="1"/>
</dbReference>